<feature type="transmembrane region" description="Helical" evidence="1">
    <location>
        <begin position="12"/>
        <end position="35"/>
    </location>
</feature>
<gene>
    <name evidence="2" type="ORF">K458DRAFT_423361</name>
</gene>
<reference evidence="2" key="1">
    <citation type="journal article" date="2020" name="Stud. Mycol.">
        <title>101 Dothideomycetes genomes: a test case for predicting lifestyles and emergence of pathogens.</title>
        <authorList>
            <person name="Haridas S."/>
            <person name="Albert R."/>
            <person name="Binder M."/>
            <person name="Bloem J."/>
            <person name="Labutti K."/>
            <person name="Salamov A."/>
            <person name="Andreopoulos B."/>
            <person name="Baker S."/>
            <person name="Barry K."/>
            <person name="Bills G."/>
            <person name="Bluhm B."/>
            <person name="Cannon C."/>
            <person name="Castanera R."/>
            <person name="Culley D."/>
            <person name="Daum C."/>
            <person name="Ezra D."/>
            <person name="Gonzalez J."/>
            <person name="Henrissat B."/>
            <person name="Kuo A."/>
            <person name="Liang C."/>
            <person name="Lipzen A."/>
            <person name="Lutzoni F."/>
            <person name="Magnuson J."/>
            <person name="Mondo S."/>
            <person name="Nolan M."/>
            <person name="Ohm R."/>
            <person name="Pangilinan J."/>
            <person name="Park H.-J."/>
            <person name="Ramirez L."/>
            <person name="Alfaro M."/>
            <person name="Sun H."/>
            <person name="Tritt A."/>
            <person name="Yoshinaga Y."/>
            <person name="Zwiers L.-H."/>
            <person name="Turgeon B."/>
            <person name="Goodwin S."/>
            <person name="Spatafora J."/>
            <person name="Crous P."/>
            <person name="Grigoriev I."/>
        </authorList>
    </citation>
    <scope>NUCLEOTIDE SEQUENCE</scope>
    <source>
        <strain evidence="2">CBS 122367</strain>
    </source>
</reference>
<name>A0A6G1IIV5_9PLEO</name>
<accession>A0A6G1IIV5</accession>
<dbReference type="EMBL" id="MU005614">
    <property type="protein sequence ID" value="KAF2678174.1"/>
    <property type="molecule type" value="Genomic_DNA"/>
</dbReference>
<keyword evidence="3" id="KW-1185">Reference proteome</keyword>
<keyword evidence="1" id="KW-0812">Transmembrane</keyword>
<sequence>MGDGTTSMSDVAGVVGLVIGVPAAVVAVMMLAYWIKQRRQIRSGKLMTVGLTARIGALLDELTKLSANENQVIAQHHSIFNETLQRPMIIASVFYWEFQISLFILLGGTQGVFSLRLEGLTDRDGDCMENHVMAGNASGRALPPNDLGSLVEDEQRVWRGVGRQGREYLTVW</sequence>
<keyword evidence="1" id="KW-1133">Transmembrane helix</keyword>
<evidence type="ECO:0000313" key="3">
    <source>
        <dbReference type="Proteomes" id="UP000799291"/>
    </source>
</evidence>
<proteinExistence type="predicted"/>
<keyword evidence="1" id="KW-0472">Membrane</keyword>
<protein>
    <submittedName>
        <fullName evidence="2">Uncharacterized protein</fullName>
    </submittedName>
</protein>
<organism evidence="2 3">
    <name type="scientific">Lentithecium fluviatile CBS 122367</name>
    <dbReference type="NCBI Taxonomy" id="1168545"/>
    <lineage>
        <taxon>Eukaryota</taxon>
        <taxon>Fungi</taxon>
        <taxon>Dikarya</taxon>
        <taxon>Ascomycota</taxon>
        <taxon>Pezizomycotina</taxon>
        <taxon>Dothideomycetes</taxon>
        <taxon>Pleosporomycetidae</taxon>
        <taxon>Pleosporales</taxon>
        <taxon>Massarineae</taxon>
        <taxon>Lentitheciaceae</taxon>
        <taxon>Lentithecium</taxon>
    </lineage>
</organism>
<evidence type="ECO:0000256" key="1">
    <source>
        <dbReference type="SAM" id="Phobius"/>
    </source>
</evidence>
<dbReference type="AlphaFoldDB" id="A0A6G1IIV5"/>
<evidence type="ECO:0000313" key="2">
    <source>
        <dbReference type="EMBL" id="KAF2678174.1"/>
    </source>
</evidence>
<dbReference type="Proteomes" id="UP000799291">
    <property type="component" value="Unassembled WGS sequence"/>
</dbReference>